<organism evidence="1 2">
    <name type="scientific">Rangifer tarandus platyrhynchus</name>
    <name type="common">Svalbard reindeer</name>
    <dbReference type="NCBI Taxonomy" id="3082113"/>
    <lineage>
        <taxon>Eukaryota</taxon>
        <taxon>Metazoa</taxon>
        <taxon>Chordata</taxon>
        <taxon>Craniata</taxon>
        <taxon>Vertebrata</taxon>
        <taxon>Euteleostomi</taxon>
        <taxon>Mammalia</taxon>
        <taxon>Eutheria</taxon>
        <taxon>Laurasiatheria</taxon>
        <taxon>Artiodactyla</taxon>
        <taxon>Ruminantia</taxon>
        <taxon>Pecora</taxon>
        <taxon>Cervidae</taxon>
        <taxon>Odocoileinae</taxon>
        <taxon>Rangifer</taxon>
    </lineage>
</organism>
<protein>
    <submittedName>
        <fullName evidence="1">Uncharacterized protein</fullName>
    </submittedName>
</protein>
<evidence type="ECO:0000313" key="1">
    <source>
        <dbReference type="EMBL" id="CAI9167358.1"/>
    </source>
</evidence>
<keyword evidence="2" id="KW-1185">Reference proteome</keyword>
<sequence>MGSSGPGGRAECRRPVLCGSQGAVTRPAVGGCWPCSGVGVLTLHLCSLPTGSLLPEQPTLLEEGGDSELGQWAAALLADTAAQSRSERSPDGCRYCRRRREVRRRGGSAG</sequence>
<gene>
    <name evidence="1" type="ORF">MRATA1EN1_LOCUS16320</name>
</gene>
<accession>A0ABN8Z3X5</accession>
<name>A0ABN8Z3X5_RANTA</name>
<dbReference type="EMBL" id="OX459962">
    <property type="protein sequence ID" value="CAI9167358.1"/>
    <property type="molecule type" value="Genomic_DNA"/>
</dbReference>
<dbReference type="Proteomes" id="UP001176941">
    <property type="component" value="Chromosome 26"/>
</dbReference>
<evidence type="ECO:0000313" key="2">
    <source>
        <dbReference type="Proteomes" id="UP001176941"/>
    </source>
</evidence>
<reference evidence="1" key="1">
    <citation type="submission" date="2023-04" db="EMBL/GenBank/DDBJ databases">
        <authorList>
            <consortium name="ELIXIR-Norway"/>
        </authorList>
    </citation>
    <scope>NUCLEOTIDE SEQUENCE [LARGE SCALE GENOMIC DNA]</scope>
</reference>
<proteinExistence type="predicted"/>